<dbReference type="InterPro" id="IPR052985">
    <property type="entry name" value="CoA-trans_III_biosynth/detox"/>
</dbReference>
<dbReference type="PANTHER" id="PTHR48229:SF1">
    <property type="entry name" value="ALPHA METHYLACYL-COA RACEMASE-RELATED"/>
    <property type="match status" value="1"/>
</dbReference>
<protein>
    <submittedName>
        <fullName evidence="2">Uncharacterized protein</fullName>
    </submittedName>
</protein>
<dbReference type="Proteomes" id="UP000651452">
    <property type="component" value="Unassembled WGS sequence"/>
</dbReference>
<proteinExistence type="inferred from homology"/>
<dbReference type="Pfam" id="PF02515">
    <property type="entry name" value="CoA_transf_3"/>
    <property type="match status" value="1"/>
</dbReference>
<evidence type="ECO:0000313" key="3">
    <source>
        <dbReference type="Proteomes" id="UP000651452"/>
    </source>
</evidence>
<dbReference type="SUPFAM" id="SSF89796">
    <property type="entry name" value="CoA-transferase family III (CaiB/BaiF)"/>
    <property type="match status" value="2"/>
</dbReference>
<gene>
    <name evidence="2" type="ORF">EKO04_006284</name>
</gene>
<dbReference type="EMBL" id="RZGK01000010">
    <property type="protein sequence ID" value="KAF9696201.1"/>
    <property type="molecule type" value="Genomic_DNA"/>
</dbReference>
<accession>A0A8H7MDE9</accession>
<dbReference type="OrthoDB" id="2308815at2759"/>
<dbReference type="Gene3D" id="3.40.50.10540">
    <property type="entry name" value="Crotonobetainyl-coa:carnitine coa-transferase, domain 1"/>
    <property type="match status" value="1"/>
</dbReference>
<name>A0A8H7MDE9_9PLEO</name>
<organism evidence="2 3">
    <name type="scientific">Ascochyta lentis</name>
    <dbReference type="NCBI Taxonomy" id="205686"/>
    <lineage>
        <taxon>Eukaryota</taxon>
        <taxon>Fungi</taxon>
        <taxon>Dikarya</taxon>
        <taxon>Ascomycota</taxon>
        <taxon>Pezizomycotina</taxon>
        <taxon>Dothideomycetes</taxon>
        <taxon>Pleosporomycetidae</taxon>
        <taxon>Pleosporales</taxon>
        <taxon>Pleosporineae</taxon>
        <taxon>Didymellaceae</taxon>
        <taxon>Ascochyta</taxon>
    </lineage>
</organism>
<dbReference type="GO" id="GO:0003824">
    <property type="term" value="F:catalytic activity"/>
    <property type="evidence" value="ECO:0007669"/>
    <property type="project" value="InterPro"/>
</dbReference>
<evidence type="ECO:0000256" key="1">
    <source>
        <dbReference type="ARBA" id="ARBA00008383"/>
    </source>
</evidence>
<dbReference type="InterPro" id="IPR003673">
    <property type="entry name" value="CoA-Trfase_fam_III"/>
</dbReference>
<reference evidence="2" key="1">
    <citation type="submission" date="2018-12" db="EMBL/GenBank/DDBJ databases">
        <authorList>
            <person name="Syme R.A."/>
            <person name="Farfan-Caceres L."/>
            <person name="Lichtenzveig J."/>
        </authorList>
    </citation>
    <scope>NUCLEOTIDE SEQUENCE</scope>
    <source>
        <strain evidence="2">Al4</strain>
    </source>
</reference>
<evidence type="ECO:0000313" key="2">
    <source>
        <dbReference type="EMBL" id="KAF9696201.1"/>
    </source>
</evidence>
<sequence length="584" mass="63566">MAPQNRVPNVYGPGTYTDKSFVPVREDTARIFRLIASQTPGFTQDEAILSKVKFTGEDYPVIPGPIKATSVAAALHAMCGVIADEILSLRGSKDGNRQITVNTTHATLWFGCVATAYLNGDDVLRMAAQKKLGDVLPDWEQGWTDTPLKYRATALYPTKSPGTWYSFHGSMDAKPVLESIGIDANANVSTNEEAATLIAEHTKKYSPEELEMNNLLNGFCGSICFTPEQWNNSTMGKSLAAHPLVNVKQHSHAMPTPPISFPPLNPHDPRPLAGVKVIELTRVIAGPEIGTILASFGADVIRLNAPHLPDINIMQLTLNAGKRTSTVDLRNSSDRQKLHALLADADVFIQGFRLGKMKKYGLGVEELLEMAGKRGKGIVYVSENCYGPDGYYKERPGWQQIADAAAGSAYVSGRALEATQGLQRHEAVLPSLPISDMSTGVLGAVGALLALRERATKGGSWEVHASLVGVNAFALREDVGLYPLQTMVECQARFQWGEMRGSHHVLDLLGTVWKGWKKVLGDYLKEDSGWYQSFEDSAFGGKKLSVLKPVPQIEGPEGARWATPSVPYGAEKLEDMTWLRSGSH</sequence>
<comment type="similarity">
    <text evidence="1">Belongs to the CoA-transferase III family.</text>
</comment>
<dbReference type="PANTHER" id="PTHR48229">
    <property type="entry name" value="CAIB/BAIF FAMILY ENZYME (AFU_ORTHOLOGUE AFUA_1G05360)-RELATED"/>
    <property type="match status" value="1"/>
</dbReference>
<comment type="caution">
    <text evidence="2">The sequence shown here is derived from an EMBL/GenBank/DDBJ whole genome shotgun (WGS) entry which is preliminary data.</text>
</comment>
<dbReference type="AlphaFoldDB" id="A0A8H7MDE9"/>
<reference evidence="2" key="2">
    <citation type="submission" date="2020-09" db="EMBL/GenBank/DDBJ databases">
        <title>Reference genome assembly for Australian Ascochyta lentis isolate Al4.</title>
        <authorList>
            <person name="Lee R.C."/>
            <person name="Farfan-Caceres L.M."/>
            <person name="Debler J.W."/>
            <person name="Williams A.H."/>
            <person name="Henares B.M."/>
        </authorList>
    </citation>
    <scope>NUCLEOTIDE SEQUENCE</scope>
    <source>
        <strain evidence="2">Al4</strain>
    </source>
</reference>
<keyword evidence="3" id="KW-1185">Reference proteome</keyword>
<dbReference type="InterPro" id="IPR023606">
    <property type="entry name" value="CoA-Trfase_III_dom_1_sf"/>
</dbReference>